<dbReference type="GO" id="GO:0004930">
    <property type="term" value="F:G protein-coupled receptor activity"/>
    <property type="evidence" value="ECO:0007669"/>
    <property type="project" value="UniProtKB-KW"/>
</dbReference>
<dbReference type="Gene3D" id="1.20.1070.10">
    <property type="entry name" value="Rhodopsin 7-helix transmembrane proteins"/>
    <property type="match status" value="1"/>
</dbReference>
<dbReference type="GO" id="GO:0033038">
    <property type="term" value="F:bitter taste receptor activity"/>
    <property type="evidence" value="ECO:0007669"/>
    <property type="project" value="InterPro"/>
</dbReference>
<evidence type="ECO:0000256" key="8">
    <source>
        <dbReference type="ARBA" id="ARBA00023136"/>
    </source>
</evidence>
<accession>A0AAV6ZEV6</accession>
<keyword evidence="10 12" id="KW-0807">Transducer</keyword>
<feature type="transmembrane region" description="Helical" evidence="13">
    <location>
        <begin position="260"/>
        <end position="280"/>
    </location>
</feature>
<keyword evidence="4 12" id="KW-0716">Sensory transduction</keyword>
<comment type="caution">
    <text evidence="14">The sequence shown here is derived from an EMBL/GenBank/DDBJ whole genome shotgun (WGS) entry which is preliminary data.</text>
</comment>
<evidence type="ECO:0000256" key="10">
    <source>
        <dbReference type="ARBA" id="ARBA00023224"/>
    </source>
</evidence>
<comment type="subcellular location">
    <subcellularLocation>
        <location evidence="1 12">Membrane</location>
        <topology evidence="1 12">Multi-pass membrane protein</topology>
    </subcellularLocation>
</comment>
<evidence type="ECO:0000256" key="13">
    <source>
        <dbReference type="SAM" id="Phobius"/>
    </source>
</evidence>
<dbReference type="SUPFAM" id="SSF81321">
    <property type="entry name" value="Family A G protein-coupled receptor-like"/>
    <property type="match status" value="1"/>
</dbReference>
<evidence type="ECO:0000256" key="6">
    <source>
        <dbReference type="ARBA" id="ARBA00022989"/>
    </source>
</evidence>
<dbReference type="Proteomes" id="UP000824782">
    <property type="component" value="Unassembled WGS sequence"/>
</dbReference>
<keyword evidence="8 12" id="KW-0472">Membrane</keyword>
<dbReference type="PANTHER" id="PTHR11394:SF47">
    <property type="entry name" value="TASTE RECEPTOR TYPE 2 MEMBER 40"/>
    <property type="match status" value="1"/>
</dbReference>
<gene>
    <name evidence="14" type="ORF">GDO81_029731</name>
</gene>
<dbReference type="PANTHER" id="PTHR11394">
    <property type="entry name" value="TASTE RECEPTOR TYPE 2"/>
    <property type="match status" value="1"/>
</dbReference>
<evidence type="ECO:0000256" key="11">
    <source>
        <dbReference type="RuleBase" id="RU004423"/>
    </source>
</evidence>
<dbReference type="InterPro" id="IPR007960">
    <property type="entry name" value="TAS2R"/>
</dbReference>
<dbReference type="Pfam" id="PF05296">
    <property type="entry name" value="TAS2R"/>
    <property type="match status" value="1"/>
</dbReference>
<keyword evidence="15" id="KW-1185">Reference proteome</keyword>
<feature type="transmembrane region" description="Helical" evidence="13">
    <location>
        <begin position="6"/>
        <end position="33"/>
    </location>
</feature>
<sequence>MSSSIVWIFSGIQVLAFLVGLTTNGFILGVNIMDLMLSVPLTKSDFYMCYLATTNLSLQIWTLAKWICSLAQEDGFFCRLMNALKVTSSSCSLLLTAALCMFYCSRIVVFKHCLFRWVQKHVTHNYRYPIFGSILLCVVMGLPLAWTRSDYDNTQCNKLSAPCNRSINAYSYQNIYRSIIILIGYSIPLFYVVLAAGLILRSLIHHMRRMQVSMRMGHEIRLTAHLQAGCSVLSLLVLFIVYFVLSVLLLTELPPKDSPLLYVCYCAPMLYSAVHSLVMIKGNVKLRSVAGDLLQKCKK</sequence>
<keyword evidence="3 12" id="KW-0919">Taste</keyword>
<evidence type="ECO:0000256" key="1">
    <source>
        <dbReference type="ARBA" id="ARBA00004141"/>
    </source>
</evidence>
<comment type="similarity">
    <text evidence="2 11">Belongs to the G-protein coupled receptor T2R family.</text>
</comment>
<evidence type="ECO:0000313" key="15">
    <source>
        <dbReference type="Proteomes" id="UP000824782"/>
    </source>
</evidence>
<evidence type="ECO:0000256" key="3">
    <source>
        <dbReference type="ARBA" id="ARBA00022480"/>
    </source>
</evidence>
<feature type="transmembrane region" description="Helical" evidence="13">
    <location>
        <begin position="179"/>
        <end position="204"/>
    </location>
</feature>
<name>A0AAV6ZEV6_ENGPU</name>
<keyword evidence="6 13" id="KW-1133">Transmembrane helix</keyword>
<evidence type="ECO:0000256" key="12">
    <source>
        <dbReference type="RuleBase" id="RU004424"/>
    </source>
</evidence>
<evidence type="ECO:0000256" key="2">
    <source>
        <dbReference type="ARBA" id="ARBA00007376"/>
    </source>
</evidence>
<dbReference type="GO" id="GO:0016020">
    <property type="term" value="C:membrane"/>
    <property type="evidence" value="ECO:0007669"/>
    <property type="project" value="UniProtKB-SubCell"/>
</dbReference>
<protein>
    <recommendedName>
        <fullName evidence="12">Taste receptor type 2</fullName>
    </recommendedName>
</protein>
<evidence type="ECO:0000256" key="4">
    <source>
        <dbReference type="ARBA" id="ARBA00022606"/>
    </source>
</evidence>
<reference evidence="14" key="1">
    <citation type="thesis" date="2020" institute="ProQuest LLC" country="789 East Eisenhower Parkway, Ann Arbor, MI, USA">
        <title>Comparative Genomics and Chromosome Evolution.</title>
        <authorList>
            <person name="Mudd A.B."/>
        </authorList>
    </citation>
    <scope>NUCLEOTIDE SEQUENCE</scope>
    <source>
        <strain evidence="14">237g6f4</strain>
        <tissue evidence="14">Blood</tissue>
    </source>
</reference>
<organism evidence="14 15">
    <name type="scientific">Engystomops pustulosus</name>
    <name type="common">Tungara frog</name>
    <name type="synonym">Physalaemus pustulosus</name>
    <dbReference type="NCBI Taxonomy" id="76066"/>
    <lineage>
        <taxon>Eukaryota</taxon>
        <taxon>Metazoa</taxon>
        <taxon>Chordata</taxon>
        <taxon>Craniata</taxon>
        <taxon>Vertebrata</taxon>
        <taxon>Euteleostomi</taxon>
        <taxon>Amphibia</taxon>
        <taxon>Batrachia</taxon>
        <taxon>Anura</taxon>
        <taxon>Neobatrachia</taxon>
        <taxon>Hyloidea</taxon>
        <taxon>Leptodactylidae</taxon>
        <taxon>Leiuperinae</taxon>
        <taxon>Engystomops</taxon>
    </lineage>
</organism>
<dbReference type="AlphaFoldDB" id="A0AAV6ZEV6"/>
<feature type="transmembrane region" description="Helical" evidence="13">
    <location>
        <begin position="225"/>
        <end position="248"/>
    </location>
</feature>
<evidence type="ECO:0000313" key="14">
    <source>
        <dbReference type="EMBL" id="KAG8546843.1"/>
    </source>
</evidence>
<feature type="transmembrane region" description="Helical" evidence="13">
    <location>
        <begin position="126"/>
        <end position="146"/>
    </location>
</feature>
<evidence type="ECO:0000256" key="9">
    <source>
        <dbReference type="ARBA" id="ARBA00023170"/>
    </source>
</evidence>
<proteinExistence type="inferred from homology"/>
<dbReference type="EMBL" id="WNYA01000923">
    <property type="protein sequence ID" value="KAG8546843.1"/>
    <property type="molecule type" value="Genomic_DNA"/>
</dbReference>
<evidence type="ECO:0000256" key="5">
    <source>
        <dbReference type="ARBA" id="ARBA00022692"/>
    </source>
</evidence>
<keyword evidence="9 12" id="KW-0675">Receptor</keyword>
<keyword evidence="5 12" id="KW-0812">Transmembrane</keyword>
<keyword evidence="7 12" id="KW-0297">G-protein coupled receptor</keyword>
<feature type="transmembrane region" description="Helical" evidence="13">
    <location>
        <begin position="84"/>
        <end position="105"/>
    </location>
</feature>
<evidence type="ECO:0000256" key="7">
    <source>
        <dbReference type="ARBA" id="ARBA00023040"/>
    </source>
</evidence>